<proteinExistence type="predicted"/>
<protein>
    <submittedName>
        <fullName evidence="1">Uncharacterized protein</fullName>
    </submittedName>
</protein>
<dbReference type="EMBL" id="BEXB01000005">
    <property type="protein sequence ID" value="GAY75399.1"/>
    <property type="molecule type" value="Genomic_DNA"/>
</dbReference>
<gene>
    <name evidence="1" type="ORF">NBRC111894_953</name>
</gene>
<evidence type="ECO:0000313" key="1">
    <source>
        <dbReference type="EMBL" id="GAY75399.1"/>
    </source>
</evidence>
<dbReference type="AlphaFoldDB" id="A0A4Y1Z8M9"/>
<dbReference type="Proteomes" id="UP000319716">
    <property type="component" value="Unassembled WGS sequence"/>
</dbReference>
<comment type="caution">
    <text evidence="1">The sequence shown here is derived from an EMBL/GenBank/DDBJ whole genome shotgun (WGS) entry which is preliminary data.</text>
</comment>
<sequence>MTKNHKLYLPIKKNSAVKVRLTIGFQPPSKQLKTISSF</sequence>
<reference evidence="1 2" key="1">
    <citation type="submission" date="2017-11" db="EMBL/GenBank/DDBJ databases">
        <title>Draft Genome Sequence of Sporolactobacillus inulinus NBRC 111894 Isolated from Koso, a Japanese Sugar-Vegetable Fermented Beverage.</title>
        <authorList>
            <person name="Chiou T.Y."/>
            <person name="Oshima K."/>
            <person name="Suda W."/>
            <person name="Hattori M."/>
            <person name="Takahashi T."/>
        </authorList>
    </citation>
    <scope>NUCLEOTIDE SEQUENCE [LARGE SCALE GENOMIC DNA]</scope>
    <source>
        <strain evidence="1 2">NBRC111894</strain>
    </source>
</reference>
<evidence type="ECO:0000313" key="2">
    <source>
        <dbReference type="Proteomes" id="UP000319716"/>
    </source>
</evidence>
<accession>A0A4Y1Z8M9</accession>
<organism evidence="1 2">
    <name type="scientific">Sporolactobacillus inulinus</name>
    <dbReference type="NCBI Taxonomy" id="2078"/>
    <lineage>
        <taxon>Bacteria</taxon>
        <taxon>Bacillati</taxon>
        <taxon>Bacillota</taxon>
        <taxon>Bacilli</taxon>
        <taxon>Bacillales</taxon>
        <taxon>Sporolactobacillaceae</taxon>
        <taxon>Sporolactobacillus</taxon>
    </lineage>
</organism>
<name>A0A4Y1Z8M9_9BACL</name>